<name>A0A914ZQ47_PARUN</name>
<evidence type="ECO:0000313" key="2">
    <source>
        <dbReference type="WBParaSite" id="PgB09_g004_t01"/>
    </source>
</evidence>
<protein>
    <submittedName>
        <fullName evidence="2">Uncharacterized protein</fullName>
    </submittedName>
</protein>
<evidence type="ECO:0000313" key="1">
    <source>
        <dbReference type="Proteomes" id="UP000887569"/>
    </source>
</evidence>
<accession>A0A914ZQ47</accession>
<dbReference type="AlphaFoldDB" id="A0A914ZQ47"/>
<reference evidence="2" key="1">
    <citation type="submission" date="2022-11" db="UniProtKB">
        <authorList>
            <consortium name="WormBaseParasite"/>
        </authorList>
    </citation>
    <scope>IDENTIFICATION</scope>
</reference>
<sequence length="179" mass="20836">EQYNARVHRHKGIPMEKSVRPYFLAVHNECIRRRLLVHHYVRCPRQHIGGVIGDTTQILTVSTKHVHRQFISVGHCYLHCIRLDNTDHRLHEDMALRRIPLLFGSTFSGCKSLLFNVNLNGDCNRSLYSYYIPNEKAHPKGTCAMDDCFEHYTRDGNFNANVSNAETGRLRQLLWTILH</sequence>
<proteinExistence type="predicted"/>
<organism evidence="1 2">
    <name type="scientific">Parascaris univalens</name>
    <name type="common">Nematode worm</name>
    <dbReference type="NCBI Taxonomy" id="6257"/>
    <lineage>
        <taxon>Eukaryota</taxon>
        <taxon>Metazoa</taxon>
        <taxon>Ecdysozoa</taxon>
        <taxon>Nematoda</taxon>
        <taxon>Chromadorea</taxon>
        <taxon>Rhabditida</taxon>
        <taxon>Spirurina</taxon>
        <taxon>Ascaridomorpha</taxon>
        <taxon>Ascaridoidea</taxon>
        <taxon>Ascarididae</taxon>
        <taxon>Parascaris</taxon>
    </lineage>
</organism>
<keyword evidence="1" id="KW-1185">Reference proteome</keyword>
<dbReference type="WBParaSite" id="PgB09_g004_t01">
    <property type="protein sequence ID" value="PgB09_g004_t01"/>
    <property type="gene ID" value="PgB09_g004"/>
</dbReference>
<dbReference type="Proteomes" id="UP000887569">
    <property type="component" value="Unplaced"/>
</dbReference>